<proteinExistence type="predicted"/>
<keyword evidence="2" id="KW-1185">Reference proteome</keyword>
<evidence type="ECO:0000313" key="2">
    <source>
        <dbReference type="Proteomes" id="UP000265926"/>
    </source>
</evidence>
<reference evidence="1 2" key="1">
    <citation type="submission" date="2018-08" db="EMBL/GenBank/DDBJ databases">
        <title>Pallidiluteibacterium maritimus gen. nov., sp. nov., isolated from coastal sediment.</title>
        <authorList>
            <person name="Zhou L.Y."/>
        </authorList>
    </citation>
    <scope>NUCLEOTIDE SEQUENCE [LARGE SCALE GENOMIC DNA]</scope>
    <source>
        <strain evidence="1 2">XSD2</strain>
    </source>
</reference>
<evidence type="ECO:0000313" key="1">
    <source>
        <dbReference type="EMBL" id="RIJ48671.1"/>
    </source>
</evidence>
<sequence length="203" mass="22760">MKKLRLVNKLWLAGLAIGLFACNGIFVPDPIDPRLPKYTESGNNVAGAFVGNKVWESQLTWSLYGYSYAPLMNVWPEKDSIVLRFPGSAENKHASIEFSLHESDVDGFEDISHLEGQKIVLDGVTNKAFYIRESKYQEAYKNRGVGQLYIRKVELNASLSSAIFSGTFGFSVTDSIGNTTKISYGRFDYRLGKENSFFISTEQ</sequence>
<dbReference type="OrthoDB" id="1093120at2"/>
<gene>
    <name evidence="1" type="ORF">D1614_09055</name>
</gene>
<dbReference type="RefSeq" id="WP_119437591.1">
    <property type="nucleotide sequence ID" value="NZ_QWGR01000004.1"/>
</dbReference>
<dbReference type="EMBL" id="QWGR01000004">
    <property type="protein sequence ID" value="RIJ48671.1"/>
    <property type="molecule type" value="Genomic_DNA"/>
</dbReference>
<dbReference type="AlphaFoldDB" id="A0A399T3A7"/>
<name>A0A399T3A7_9BACT</name>
<dbReference type="PROSITE" id="PS51257">
    <property type="entry name" value="PROKAR_LIPOPROTEIN"/>
    <property type="match status" value="1"/>
</dbReference>
<comment type="caution">
    <text evidence="1">The sequence shown here is derived from an EMBL/GenBank/DDBJ whole genome shotgun (WGS) entry which is preliminary data.</text>
</comment>
<dbReference type="Proteomes" id="UP000265926">
    <property type="component" value="Unassembled WGS sequence"/>
</dbReference>
<protein>
    <submittedName>
        <fullName evidence="1">Uncharacterized protein</fullName>
    </submittedName>
</protein>
<organism evidence="1 2">
    <name type="scientific">Maribellus luteus</name>
    <dbReference type="NCBI Taxonomy" id="2305463"/>
    <lineage>
        <taxon>Bacteria</taxon>
        <taxon>Pseudomonadati</taxon>
        <taxon>Bacteroidota</taxon>
        <taxon>Bacteroidia</taxon>
        <taxon>Marinilabiliales</taxon>
        <taxon>Prolixibacteraceae</taxon>
        <taxon>Maribellus</taxon>
    </lineage>
</organism>
<accession>A0A399T3A7</accession>